<comment type="caution">
    <text evidence="1">The sequence shown here is derived from an EMBL/GenBank/DDBJ whole genome shotgun (WGS) entry which is preliminary data.</text>
</comment>
<name>A0A7W2KF37_9PSED</name>
<protein>
    <submittedName>
        <fullName evidence="1">Uncharacterized protein</fullName>
    </submittedName>
</protein>
<dbReference type="Proteomes" id="UP000545074">
    <property type="component" value="Unassembled WGS sequence"/>
</dbReference>
<dbReference type="EMBL" id="JACGCX010000004">
    <property type="protein sequence ID" value="MBA6097343.1"/>
    <property type="molecule type" value="Genomic_DNA"/>
</dbReference>
<proteinExistence type="predicted"/>
<evidence type="ECO:0000313" key="1">
    <source>
        <dbReference type="EMBL" id="MBA6097343.1"/>
    </source>
</evidence>
<reference evidence="1 2" key="1">
    <citation type="submission" date="2020-07" db="EMBL/GenBank/DDBJ databases">
        <title>Diversity of carbapenemase encoding genes among Pseudomonas putida group clinical isolates in a tertiary Brazilian hospital.</title>
        <authorList>
            <person name="Alberto-Lei F."/>
            <person name="Nodari C.S."/>
            <person name="Streling A.P."/>
            <person name="Paulino J.T."/>
            <person name="Bessa-Neto F.O."/>
            <person name="Cayo R."/>
            <person name="Gales A.C."/>
        </authorList>
    </citation>
    <scope>NUCLEOTIDE SEQUENCE [LARGE SCALE GENOMIC DNA]</scope>
    <source>
        <strain evidence="1 2">12815</strain>
    </source>
</reference>
<dbReference type="AlphaFoldDB" id="A0A7W2KF37"/>
<sequence>MDDPLAKLDHYIQTLGPIADALEQQVGPCPGTRPALIAWLMEWKGSHPAHSKIEGDPPCLPASLKAAYRQWAKLEASE</sequence>
<organism evidence="1 2">
    <name type="scientific">Pseudomonas juntendi</name>
    <dbReference type="NCBI Taxonomy" id="2666183"/>
    <lineage>
        <taxon>Bacteria</taxon>
        <taxon>Pseudomonadati</taxon>
        <taxon>Pseudomonadota</taxon>
        <taxon>Gammaproteobacteria</taxon>
        <taxon>Pseudomonadales</taxon>
        <taxon>Pseudomonadaceae</taxon>
        <taxon>Pseudomonas</taxon>
    </lineage>
</organism>
<gene>
    <name evidence="1" type="ORF">H4C80_09450</name>
</gene>
<evidence type="ECO:0000313" key="2">
    <source>
        <dbReference type="Proteomes" id="UP000545074"/>
    </source>
</evidence>
<dbReference type="RefSeq" id="WP_054911960.1">
    <property type="nucleotide sequence ID" value="NZ_BQIO01000013.1"/>
</dbReference>
<accession>A0A7W2KF37</accession>